<keyword evidence="3" id="KW-1185">Reference proteome</keyword>
<dbReference type="InterPro" id="IPR003615">
    <property type="entry name" value="HNH_nuc"/>
</dbReference>
<dbReference type="Pfam" id="PF13395">
    <property type="entry name" value="HNH_4"/>
    <property type="match status" value="1"/>
</dbReference>
<proteinExistence type="predicted"/>
<dbReference type="PANTHER" id="PTHR43861">
    <property type="entry name" value="TRANS-ACONITATE 2-METHYLTRANSFERASE-RELATED"/>
    <property type="match status" value="1"/>
</dbReference>
<name>A0A1N6XUE1_9SPIO</name>
<protein>
    <submittedName>
        <fullName evidence="2">HNH endonuclease</fullName>
    </submittedName>
</protein>
<evidence type="ECO:0000259" key="1">
    <source>
        <dbReference type="Pfam" id="PF13395"/>
    </source>
</evidence>
<organism evidence="2 3">
    <name type="scientific">Alkalispirochaeta americana</name>
    <dbReference type="NCBI Taxonomy" id="159291"/>
    <lineage>
        <taxon>Bacteria</taxon>
        <taxon>Pseudomonadati</taxon>
        <taxon>Spirochaetota</taxon>
        <taxon>Spirochaetia</taxon>
        <taxon>Spirochaetales</taxon>
        <taxon>Spirochaetaceae</taxon>
        <taxon>Alkalispirochaeta</taxon>
    </lineage>
</organism>
<dbReference type="Gene3D" id="3.40.50.150">
    <property type="entry name" value="Vaccinia Virus protein VP39"/>
    <property type="match status" value="1"/>
</dbReference>
<keyword evidence="2" id="KW-0255">Endonuclease</keyword>
<dbReference type="InterPro" id="IPR029063">
    <property type="entry name" value="SAM-dependent_MTases_sf"/>
</dbReference>
<dbReference type="GO" id="GO:0004519">
    <property type="term" value="F:endonuclease activity"/>
    <property type="evidence" value="ECO:0007669"/>
    <property type="project" value="UniProtKB-KW"/>
</dbReference>
<dbReference type="SUPFAM" id="SSF53335">
    <property type="entry name" value="S-adenosyl-L-methionine-dependent methyltransferases"/>
    <property type="match status" value="1"/>
</dbReference>
<sequence>MTDDWRTQQHYRDNAKELGRIYEKAGVTHLHHLITLLRPGDKVLDVGCGTGRDVAWLREHGYQAEGTDPSKEMLAEARRRHSIPDGVLHGDSLPGLESVGGSFAAITCIHVLHHLEDTLLLDSLYRLRSLLAPGGFLLIKIPSHHASVAQGIHADGRRYILRDPGEYRFFLERLGLRLTAQIDDHHEETRSLWHTQVYTTPLSAGLNPLETVESILWDDRKVNTYKFALLRAVTDLAVHTTRTGRWTRDGRVAVPINIVAERWIEYYWPLVAIGAGNDEEILLGQRVSGKQDMTFRRSLSSLTQRWEPTGGYPAFRAALDRGALPLEQQRELRNVLNDIGRGIRQPVQYAGNARTGKKLFEIIDGDLYIGGTLWTELALMGRWIEDSILIRWAEFVADLKHQKNHVTSETVLALLLRPRRNDHDTSIARGVYGASLAAKGNLECVWSGTTIRTMVHLEVDHAIPWALWYSNDLWNLLPADRTVNNTKRDKLPSRPLVEASRSRILGNWEALWAAEPAMFSAHATRFLGEPLHDFGSARQQELFEVFKNAIEFTASNRAVKRWDI</sequence>
<dbReference type="Pfam" id="PF13489">
    <property type="entry name" value="Methyltransf_23"/>
    <property type="match status" value="1"/>
</dbReference>
<evidence type="ECO:0000313" key="2">
    <source>
        <dbReference type="EMBL" id="SIR05970.1"/>
    </source>
</evidence>
<dbReference type="CDD" id="cd02440">
    <property type="entry name" value="AdoMet_MTases"/>
    <property type="match status" value="1"/>
</dbReference>
<gene>
    <name evidence="2" type="ORF">SAMN05920897_13110</name>
</gene>
<dbReference type="EMBL" id="FTMS01000031">
    <property type="protein sequence ID" value="SIR05970.1"/>
    <property type="molecule type" value="Genomic_DNA"/>
</dbReference>
<dbReference type="AlphaFoldDB" id="A0A1N6XUE1"/>
<accession>A0A1N6XUE1</accession>
<dbReference type="RefSeq" id="WP_076489951.1">
    <property type="nucleotide sequence ID" value="NZ_FTMS01000031.1"/>
</dbReference>
<evidence type="ECO:0000313" key="3">
    <source>
        <dbReference type="Proteomes" id="UP000186400"/>
    </source>
</evidence>
<dbReference type="STRING" id="159291.SAMN05920897_13110"/>
<feature type="domain" description="HNH nuclease" evidence="1">
    <location>
        <begin position="444"/>
        <end position="492"/>
    </location>
</feature>
<dbReference type="Proteomes" id="UP000186400">
    <property type="component" value="Unassembled WGS sequence"/>
</dbReference>
<dbReference type="OrthoDB" id="9804312at2"/>
<keyword evidence="2" id="KW-0378">Hydrolase</keyword>
<keyword evidence="2" id="KW-0540">Nuclease</keyword>
<dbReference type="Gene3D" id="1.10.30.50">
    <property type="match status" value="1"/>
</dbReference>
<reference evidence="2 3" key="1">
    <citation type="submission" date="2017-01" db="EMBL/GenBank/DDBJ databases">
        <authorList>
            <person name="Mah S.A."/>
            <person name="Swanson W.J."/>
            <person name="Moy G.W."/>
            <person name="Vacquier V.D."/>
        </authorList>
    </citation>
    <scope>NUCLEOTIDE SEQUENCE [LARGE SCALE GENOMIC DNA]</scope>
    <source>
        <strain evidence="2 3">ASpG1</strain>
    </source>
</reference>
<dbReference type="CDD" id="cd00085">
    <property type="entry name" value="HNHc"/>
    <property type="match status" value="1"/>
</dbReference>